<dbReference type="RefSeq" id="WP_155706523.1">
    <property type="nucleotide sequence ID" value="NZ_BMWU01000049.1"/>
</dbReference>
<accession>A0A6I3X8D9</accession>
<reference evidence="1 2" key="1">
    <citation type="submission" date="2019-11" db="EMBL/GenBank/DDBJ databases">
        <title>Draft Genome Sequences of Six Type Strains of the Genus Massilia.</title>
        <authorList>
            <person name="Miess H."/>
            <person name="Frediansyah A."/>
            <person name="Goeker M."/>
            <person name="Gross H."/>
        </authorList>
    </citation>
    <scope>NUCLEOTIDE SEQUENCE [LARGE SCALE GENOMIC DNA]</scope>
    <source>
        <strain evidence="1 2">DSM 17513</strain>
    </source>
</reference>
<organism evidence="1 2">
    <name type="scientific">Pseudoduganella dura</name>
    <dbReference type="NCBI Taxonomy" id="321982"/>
    <lineage>
        <taxon>Bacteria</taxon>
        <taxon>Pseudomonadati</taxon>
        <taxon>Pseudomonadota</taxon>
        <taxon>Betaproteobacteria</taxon>
        <taxon>Burkholderiales</taxon>
        <taxon>Oxalobacteraceae</taxon>
        <taxon>Telluria group</taxon>
        <taxon>Pseudoduganella</taxon>
    </lineage>
</organism>
<dbReference type="EMBL" id="WNWM01000001">
    <property type="protein sequence ID" value="MUI10880.1"/>
    <property type="molecule type" value="Genomic_DNA"/>
</dbReference>
<keyword evidence="2" id="KW-1185">Reference proteome</keyword>
<comment type="caution">
    <text evidence="1">The sequence shown here is derived from an EMBL/GenBank/DDBJ whole genome shotgun (WGS) entry which is preliminary data.</text>
</comment>
<proteinExistence type="predicted"/>
<gene>
    <name evidence="1" type="ORF">GJV26_00010</name>
</gene>
<evidence type="ECO:0000313" key="2">
    <source>
        <dbReference type="Proteomes" id="UP000431684"/>
    </source>
</evidence>
<name>A0A6I3X8D9_9BURK</name>
<sequence>MTVTSCIACKNFTVTPRSDRKDLDASYRARGMGRCKIDSLSARWIRAEAPRECGSLVPIDTQQIEARRRHLATHQA</sequence>
<dbReference type="Proteomes" id="UP000431684">
    <property type="component" value="Unassembled WGS sequence"/>
</dbReference>
<protein>
    <submittedName>
        <fullName evidence="1">Uncharacterized protein</fullName>
    </submittedName>
</protein>
<evidence type="ECO:0000313" key="1">
    <source>
        <dbReference type="EMBL" id="MUI10880.1"/>
    </source>
</evidence>
<dbReference type="AlphaFoldDB" id="A0A6I3X8D9"/>